<name>A0A6B0GMB1_9EURY</name>
<sequence length="69" mass="7480">MRHQTYGKLAVLAFGLILVSFVVLGTTRGFVGFRTARLLAAPTTLLAVCLVVFLFVRGLLAWTGLAELE</sequence>
<keyword evidence="1" id="KW-1133">Transmembrane helix</keyword>
<organism evidence="2 3">
    <name type="scientific">Halomarina oriensis</name>
    <dbReference type="NCBI Taxonomy" id="671145"/>
    <lineage>
        <taxon>Archaea</taxon>
        <taxon>Methanobacteriati</taxon>
        <taxon>Methanobacteriota</taxon>
        <taxon>Stenosarchaea group</taxon>
        <taxon>Halobacteria</taxon>
        <taxon>Halobacteriales</taxon>
        <taxon>Natronomonadaceae</taxon>
        <taxon>Halomarina</taxon>
    </lineage>
</organism>
<accession>A0A6B0GMB1</accession>
<dbReference type="RefSeq" id="WP_158205702.1">
    <property type="nucleotide sequence ID" value="NZ_WSZK01000030.1"/>
</dbReference>
<keyword evidence="3" id="KW-1185">Reference proteome</keyword>
<keyword evidence="1" id="KW-0812">Transmembrane</keyword>
<comment type="caution">
    <text evidence="2">The sequence shown here is derived from an EMBL/GenBank/DDBJ whole genome shotgun (WGS) entry which is preliminary data.</text>
</comment>
<dbReference type="AlphaFoldDB" id="A0A6B0GMB1"/>
<dbReference type="Proteomes" id="UP000451471">
    <property type="component" value="Unassembled WGS sequence"/>
</dbReference>
<protein>
    <submittedName>
        <fullName evidence="2">Uncharacterized protein</fullName>
    </submittedName>
</protein>
<evidence type="ECO:0000313" key="3">
    <source>
        <dbReference type="Proteomes" id="UP000451471"/>
    </source>
</evidence>
<feature type="transmembrane region" description="Helical" evidence="1">
    <location>
        <begin position="6"/>
        <end position="26"/>
    </location>
</feature>
<reference evidence="2 3" key="1">
    <citation type="submission" date="2019-12" db="EMBL/GenBank/DDBJ databases">
        <title>Halocatena pleomorpha gen. nov. sp. nov., an extremely halophilic archaeon of family Halobacteriaceae isolated from saltpan soil.</title>
        <authorList>
            <person name="Pal Y."/>
            <person name="Verma A."/>
            <person name="Krishnamurthi S."/>
            <person name="Kumar P."/>
        </authorList>
    </citation>
    <scope>NUCLEOTIDE SEQUENCE [LARGE SCALE GENOMIC DNA]</scope>
    <source>
        <strain evidence="2 3">JCM 16495</strain>
    </source>
</reference>
<proteinExistence type="predicted"/>
<dbReference type="EMBL" id="WSZK01000030">
    <property type="protein sequence ID" value="MWG36036.1"/>
    <property type="molecule type" value="Genomic_DNA"/>
</dbReference>
<dbReference type="OrthoDB" id="174349at2157"/>
<gene>
    <name evidence="2" type="ORF">GQS65_16330</name>
</gene>
<feature type="transmembrane region" description="Helical" evidence="1">
    <location>
        <begin position="38"/>
        <end position="60"/>
    </location>
</feature>
<evidence type="ECO:0000313" key="2">
    <source>
        <dbReference type="EMBL" id="MWG36036.1"/>
    </source>
</evidence>
<evidence type="ECO:0000256" key="1">
    <source>
        <dbReference type="SAM" id="Phobius"/>
    </source>
</evidence>
<keyword evidence="1" id="KW-0472">Membrane</keyword>